<dbReference type="Pfam" id="PF00445">
    <property type="entry name" value="Ribonuclease_T2"/>
    <property type="match status" value="1"/>
</dbReference>
<dbReference type="GO" id="GO:0003723">
    <property type="term" value="F:RNA binding"/>
    <property type="evidence" value="ECO:0007669"/>
    <property type="project" value="InterPro"/>
</dbReference>
<evidence type="ECO:0000313" key="4">
    <source>
        <dbReference type="Proteomes" id="UP000030762"/>
    </source>
</evidence>
<dbReference type="VEuPathDB" id="FungiDB:SDRG_13021"/>
<dbReference type="SUPFAM" id="SSF55895">
    <property type="entry name" value="Ribonuclease Rh-like"/>
    <property type="match status" value="1"/>
</dbReference>
<dbReference type="RefSeq" id="XP_008617327.1">
    <property type="nucleotide sequence ID" value="XM_008619105.1"/>
</dbReference>
<dbReference type="Gene3D" id="3.90.730.10">
    <property type="entry name" value="Ribonuclease T2-like"/>
    <property type="match status" value="1"/>
</dbReference>
<dbReference type="EMBL" id="JH767186">
    <property type="protein sequence ID" value="EQC29149.1"/>
    <property type="molecule type" value="Genomic_DNA"/>
</dbReference>
<evidence type="ECO:0000256" key="2">
    <source>
        <dbReference type="RuleBase" id="RU004328"/>
    </source>
</evidence>
<reference evidence="3 4" key="1">
    <citation type="submission" date="2012-04" db="EMBL/GenBank/DDBJ databases">
        <title>The Genome Sequence of Saprolegnia declina VS20.</title>
        <authorList>
            <consortium name="The Broad Institute Genome Sequencing Platform"/>
            <person name="Russ C."/>
            <person name="Nusbaum C."/>
            <person name="Tyler B."/>
            <person name="van West P."/>
            <person name="Dieguez-Uribeondo J."/>
            <person name="de Bruijn I."/>
            <person name="Tripathy S."/>
            <person name="Jiang R."/>
            <person name="Young S.K."/>
            <person name="Zeng Q."/>
            <person name="Gargeya S."/>
            <person name="Fitzgerald M."/>
            <person name="Haas B."/>
            <person name="Abouelleil A."/>
            <person name="Alvarado L."/>
            <person name="Arachchi H.M."/>
            <person name="Berlin A."/>
            <person name="Chapman S.B."/>
            <person name="Goldberg J."/>
            <person name="Griggs A."/>
            <person name="Gujja S."/>
            <person name="Hansen M."/>
            <person name="Howarth C."/>
            <person name="Imamovic A."/>
            <person name="Larimer J."/>
            <person name="McCowen C."/>
            <person name="Montmayeur A."/>
            <person name="Murphy C."/>
            <person name="Neiman D."/>
            <person name="Pearson M."/>
            <person name="Priest M."/>
            <person name="Roberts A."/>
            <person name="Saif S."/>
            <person name="Shea T."/>
            <person name="Sisk P."/>
            <person name="Sykes S."/>
            <person name="Wortman J."/>
            <person name="Nusbaum C."/>
            <person name="Birren B."/>
        </authorList>
    </citation>
    <scope>NUCLEOTIDE SEQUENCE [LARGE SCALE GENOMIC DNA]</scope>
    <source>
        <strain evidence="3 4">VS20</strain>
    </source>
</reference>
<evidence type="ECO:0000256" key="1">
    <source>
        <dbReference type="ARBA" id="ARBA00007469"/>
    </source>
</evidence>
<keyword evidence="4" id="KW-1185">Reference proteome</keyword>
<dbReference type="GO" id="GO:0033897">
    <property type="term" value="F:ribonuclease T2 activity"/>
    <property type="evidence" value="ECO:0007669"/>
    <property type="project" value="InterPro"/>
</dbReference>
<dbReference type="InterPro" id="IPR001568">
    <property type="entry name" value="RNase_T2-like"/>
</dbReference>
<dbReference type="InterPro" id="IPR036430">
    <property type="entry name" value="RNase_T2-like_sf"/>
</dbReference>
<dbReference type="OMA" id="KDLCTPS"/>
<proteinExistence type="inferred from homology"/>
<protein>
    <submittedName>
        <fullName evidence="3">Uncharacterized protein</fullName>
    </submittedName>
</protein>
<organism evidence="3 4">
    <name type="scientific">Saprolegnia diclina (strain VS20)</name>
    <dbReference type="NCBI Taxonomy" id="1156394"/>
    <lineage>
        <taxon>Eukaryota</taxon>
        <taxon>Sar</taxon>
        <taxon>Stramenopiles</taxon>
        <taxon>Oomycota</taxon>
        <taxon>Saprolegniomycetes</taxon>
        <taxon>Saprolegniales</taxon>
        <taxon>Saprolegniaceae</taxon>
        <taxon>Saprolegnia</taxon>
    </lineage>
</organism>
<dbReference type="GeneID" id="19953748"/>
<dbReference type="AlphaFoldDB" id="T0PUF5"/>
<comment type="similarity">
    <text evidence="1 2">Belongs to the RNase T2 family.</text>
</comment>
<dbReference type="Proteomes" id="UP000030762">
    <property type="component" value="Unassembled WGS sequence"/>
</dbReference>
<name>T0PUF5_SAPDV</name>
<dbReference type="OrthoDB" id="68879at2759"/>
<evidence type="ECO:0000313" key="3">
    <source>
        <dbReference type="EMBL" id="EQC29149.1"/>
    </source>
</evidence>
<sequence length="276" mass="30132">MQSGAGMSQMPRWITSLPATLRTSFLDSPIINSLPFAMKTSFFLLAFSTSAAASSWSEWGDQDLWVFTTLWPAQACATSYNASSLCASPTDFMKSHLVAASLVPSYDSGRAQTGMCRYEYGTFLETNIHAVGQGPLRDYWPHFDAPSVDTMWTGSFDKGTPEYEYTCSGMHQGPYLEKVVNMTKDLCTPSAIRSHIGSTVATLSLRDAFGGNAVLQCDGKHLARVVTCWAKRTPSATETDPTYEPTTRMACPTAIASTDSCTEAETRIVPFPPVYN</sequence>
<dbReference type="InParanoid" id="T0PUF5"/>
<accession>T0PUF5</accession>
<gene>
    <name evidence="3" type="ORF">SDRG_13021</name>
</gene>